<feature type="compositionally biased region" description="Basic and acidic residues" evidence="1">
    <location>
        <begin position="62"/>
        <end position="76"/>
    </location>
</feature>
<reference evidence="3 4" key="1">
    <citation type="journal article" date="2013" name="Proc. Natl. Acad. Sci. U.S.A.">
        <title>The king cobra genome reveals dynamic gene evolution and adaptation in the snake venom system.</title>
        <authorList>
            <person name="Vonk F.J."/>
            <person name="Casewell N.R."/>
            <person name="Henkel C.V."/>
            <person name="Heimberg A.M."/>
            <person name="Jansen H.J."/>
            <person name="McCleary R.J."/>
            <person name="Kerkkamp H.M."/>
            <person name="Vos R.A."/>
            <person name="Guerreiro I."/>
            <person name="Calvete J.J."/>
            <person name="Wuster W."/>
            <person name="Woods A.E."/>
            <person name="Logan J.M."/>
            <person name="Harrison R.A."/>
            <person name="Castoe T.A."/>
            <person name="de Koning A.P."/>
            <person name="Pollock D.D."/>
            <person name="Yandell M."/>
            <person name="Calderon D."/>
            <person name="Renjifo C."/>
            <person name="Currier R.B."/>
            <person name="Salgado D."/>
            <person name="Pla D."/>
            <person name="Sanz L."/>
            <person name="Hyder A.S."/>
            <person name="Ribeiro J.M."/>
            <person name="Arntzen J.W."/>
            <person name="van den Thillart G.E."/>
            <person name="Boetzer M."/>
            <person name="Pirovano W."/>
            <person name="Dirks R.P."/>
            <person name="Spaink H.P."/>
            <person name="Duboule D."/>
            <person name="McGlinn E."/>
            <person name="Kini R.M."/>
            <person name="Richardson M.K."/>
        </authorList>
    </citation>
    <scope>NUCLEOTIDE SEQUENCE</scope>
    <source>
        <tissue evidence="3">Blood</tissue>
    </source>
</reference>
<evidence type="ECO:0000313" key="4">
    <source>
        <dbReference type="Proteomes" id="UP000018936"/>
    </source>
</evidence>
<dbReference type="AlphaFoldDB" id="V8N4K3"/>
<feature type="compositionally biased region" description="Basic residues" evidence="1">
    <location>
        <begin position="77"/>
        <end position="86"/>
    </location>
</feature>
<feature type="compositionally biased region" description="Basic residues" evidence="1">
    <location>
        <begin position="127"/>
        <end position="160"/>
    </location>
</feature>
<protein>
    <submittedName>
        <fullName evidence="3">Octapeptide-repeat protein T2</fullName>
    </submittedName>
</protein>
<gene>
    <name evidence="3" type="primary">Srst</name>
    <name evidence="3" type="ORF">L345_17701</name>
</gene>
<keyword evidence="4" id="KW-1185">Reference proteome</keyword>
<keyword evidence="2" id="KW-0812">Transmembrane</keyword>
<feature type="region of interest" description="Disordered" evidence="1">
    <location>
        <begin position="24"/>
        <end position="181"/>
    </location>
</feature>
<feature type="compositionally biased region" description="Basic and acidic residues" evidence="1">
    <location>
        <begin position="41"/>
        <end position="54"/>
    </location>
</feature>
<proteinExistence type="predicted"/>
<organism evidence="3 4">
    <name type="scientific">Ophiophagus hannah</name>
    <name type="common">King cobra</name>
    <name type="synonym">Naja hannah</name>
    <dbReference type="NCBI Taxonomy" id="8665"/>
    <lineage>
        <taxon>Eukaryota</taxon>
        <taxon>Metazoa</taxon>
        <taxon>Chordata</taxon>
        <taxon>Craniata</taxon>
        <taxon>Vertebrata</taxon>
        <taxon>Euteleostomi</taxon>
        <taxon>Lepidosauria</taxon>
        <taxon>Squamata</taxon>
        <taxon>Bifurcata</taxon>
        <taxon>Unidentata</taxon>
        <taxon>Episquamata</taxon>
        <taxon>Toxicofera</taxon>
        <taxon>Serpentes</taxon>
        <taxon>Colubroidea</taxon>
        <taxon>Elapidae</taxon>
        <taxon>Elapinae</taxon>
        <taxon>Ophiophagus</taxon>
    </lineage>
</organism>
<evidence type="ECO:0000256" key="1">
    <source>
        <dbReference type="SAM" id="MobiDB-lite"/>
    </source>
</evidence>
<sequence>WFCSVHQTTKKIGRDLRGLLVQPTAQAGHPRPFQSINQNRAGRDLGGKGREGGRRKGRRKRKEEEGREGKEEEGREGKKKRKGKEKKGKEEEGREGKEEEGREGKKKGKGKERRKKEGKGREEGKERRKKEGKGRRKGKERRKKEGKKERKGGRRKRRRKGKEEEGREGGRRKGRNERKEKKKGPAYFILCIFSLMATGCIFRSDLPGFLALGNEPSFSIVEKQGTDDPGPCSCDRRSLMRTKLSRLTRSYDGGERAERFQLAKRNEGSPDLLNTGGPRLTAIMEPPHLCRSGRLNHCRCEVSPAVVKRVWLPPHPVDFARQTVAKAGIAGLAFEFRNHGTTGMMPTVVSVENVVPSLNEPLYVEDHPKRGRKGHKTEPGLFNDCLN</sequence>
<feature type="compositionally biased region" description="Basic residues" evidence="1">
    <location>
        <begin position="172"/>
        <end position="181"/>
    </location>
</feature>
<dbReference type="Proteomes" id="UP000018936">
    <property type="component" value="Unassembled WGS sequence"/>
</dbReference>
<feature type="transmembrane region" description="Helical" evidence="2">
    <location>
        <begin position="185"/>
        <end position="204"/>
    </location>
</feature>
<feature type="compositionally biased region" description="Basic residues" evidence="1">
    <location>
        <begin position="104"/>
        <end position="118"/>
    </location>
</feature>
<keyword evidence="2" id="KW-0472">Membrane</keyword>
<feature type="non-terminal residue" evidence="3">
    <location>
        <position position="1"/>
    </location>
</feature>
<feature type="compositionally biased region" description="Basic and acidic residues" evidence="1">
    <location>
        <begin position="87"/>
        <end position="103"/>
    </location>
</feature>
<accession>V8N4K3</accession>
<name>V8N4K3_OPHHA</name>
<feature type="compositionally biased region" description="Basic and acidic residues" evidence="1">
    <location>
        <begin position="161"/>
        <end position="171"/>
    </location>
</feature>
<comment type="caution">
    <text evidence="3">The sequence shown here is derived from an EMBL/GenBank/DDBJ whole genome shotgun (WGS) entry which is preliminary data.</text>
</comment>
<keyword evidence="2" id="KW-1133">Transmembrane helix</keyword>
<feature type="non-terminal residue" evidence="3">
    <location>
        <position position="387"/>
    </location>
</feature>
<evidence type="ECO:0000256" key="2">
    <source>
        <dbReference type="SAM" id="Phobius"/>
    </source>
</evidence>
<feature type="region of interest" description="Disordered" evidence="1">
    <location>
        <begin position="365"/>
        <end position="387"/>
    </location>
</feature>
<dbReference type="EMBL" id="AZIM01017434">
    <property type="protein sequence ID" value="ETE56588.1"/>
    <property type="molecule type" value="Genomic_DNA"/>
</dbReference>
<evidence type="ECO:0000313" key="3">
    <source>
        <dbReference type="EMBL" id="ETE56588.1"/>
    </source>
</evidence>